<dbReference type="AlphaFoldDB" id="A0A5K7XFQ4"/>
<keyword evidence="2" id="KW-1185">Reference proteome</keyword>
<dbReference type="KEGG" id="lpav:PLANPX_4837"/>
<evidence type="ECO:0000313" key="2">
    <source>
        <dbReference type="Proteomes" id="UP000326837"/>
    </source>
</evidence>
<dbReference type="Proteomes" id="UP000326837">
    <property type="component" value="Chromosome"/>
</dbReference>
<proteinExistence type="predicted"/>
<gene>
    <name evidence="1" type="ORF">PLANPX_4837</name>
</gene>
<organism evidence="1 2">
    <name type="scientific">Lacipirellula parvula</name>
    <dbReference type="NCBI Taxonomy" id="2650471"/>
    <lineage>
        <taxon>Bacteria</taxon>
        <taxon>Pseudomonadati</taxon>
        <taxon>Planctomycetota</taxon>
        <taxon>Planctomycetia</taxon>
        <taxon>Pirellulales</taxon>
        <taxon>Lacipirellulaceae</taxon>
        <taxon>Lacipirellula</taxon>
    </lineage>
</organism>
<protein>
    <submittedName>
        <fullName evidence="1">Uncharacterized protein</fullName>
    </submittedName>
</protein>
<sequence>MSRAQAESWRCQYTDYASESSNIVEYAPYSEQISWSGYALQ</sequence>
<name>A0A5K7XFQ4_9BACT</name>
<accession>A0A5K7XFQ4</accession>
<dbReference type="EMBL" id="AP021861">
    <property type="protein sequence ID" value="BBO35225.1"/>
    <property type="molecule type" value="Genomic_DNA"/>
</dbReference>
<evidence type="ECO:0000313" key="1">
    <source>
        <dbReference type="EMBL" id="BBO35225.1"/>
    </source>
</evidence>
<reference evidence="2" key="1">
    <citation type="submission" date="2019-10" db="EMBL/GenBank/DDBJ databases">
        <title>Lacipirellula parvula gen. nov., sp. nov., representing a lineage of planctomycetes widespread in freshwater anoxic habitats, and description of the family Lacipirellulaceae.</title>
        <authorList>
            <person name="Dedysh S.N."/>
            <person name="Kulichevskaya I.S."/>
            <person name="Beletsky A.V."/>
            <person name="Rakitin A.L."/>
            <person name="Mardanov A.V."/>
            <person name="Ivanova A.A."/>
            <person name="Saltykova V.X."/>
            <person name="Rijpstra W.I.C."/>
            <person name="Sinninghe Damste J.S."/>
            <person name="Ravin N.V."/>
        </authorList>
    </citation>
    <scope>NUCLEOTIDE SEQUENCE [LARGE SCALE GENOMIC DNA]</scope>
    <source>
        <strain evidence="2">PX69</strain>
    </source>
</reference>